<sequence length="117" mass="12556">MAAYRILAQCIVFQLHHVGNAVAVLNGVVEIVIAACVLPNNVDVGIFLFETGDDLLHARLPRPHGDFGAGIDVGSASGRTDCHNGRTADGDDSFHQFQADSSHLVFPHENVRTGIRI</sequence>
<dbReference type="AlphaFoldDB" id="B6XX76"/>
<reference evidence="1 2" key="1">
    <citation type="submission" date="2008-10" db="EMBL/GenBank/DDBJ databases">
        <title>Draft genome sequence of Bifidobacterium catenulatum (DSM 16992).</title>
        <authorList>
            <person name="Sudarsanam P."/>
            <person name="Ley R."/>
            <person name="Guruge J."/>
            <person name="Turnbaugh P.J."/>
            <person name="Mahowald M."/>
            <person name="Liep D."/>
            <person name="Gordon J."/>
        </authorList>
    </citation>
    <scope>NUCLEOTIDE SEQUENCE [LARGE SCALE GENOMIC DNA]</scope>
    <source>
        <strain evidence="1 2">DSM 16992</strain>
    </source>
</reference>
<evidence type="ECO:0000313" key="1">
    <source>
        <dbReference type="EMBL" id="EEB20667.1"/>
    </source>
</evidence>
<dbReference type="Proteomes" id="UP000003882">
    <property type="component" value="Unassembled WGS sequence"/>
</dbReference>
<proteinExistence type="predicted"/>
<accession>B6XX76</accession>
<name>B6XX76_9BIFI</name>
<dbReference type="EMBL" id="ABXY01000026">
    <property type="protein sequence ID" value="EEB20667.1"/>
    <property type="molecule type" value="Genomic_DNA"/>
</dbReference>
<comment type="caution">
    <text evidence="1">The sequence shown here is derived from an EMBL/GenBank/DDBJ whole genome shotgun (WGS) entry which is preliminary data.</text>
</comment>
<protein>
    <submittedName>
        <fullName evidence="1">Uncharacterized protein</fullName>
    </submittedName>
</protein>
<evidence type="ECO:0000313" key="2">
    <source>
        <dbReference type="Proteomes" id="UP000003882"/>
    </source>
</evidence>
<organism evidence="1 2">
    <name type="scientific">Bifidobacterium catenulatum DSM 16992 = JCM 1194 = LMG 11043</name>
    <dbReference type="NCBI Taxonomy" id="566552"/>
    <lineage>
        <taxon>Bacteria</taxon>
        <taxon>Bacillati</taxon>
        <taxon>Actinomycetota</taxon>
        <taxon>Actinomycetes</taxon>
        <taxon>Bifidobacteriales</taxon>
        <taxon>Bifidobacteriaceae</taxon>
        <taxon>Bifidobacterium</taxon>
    </lineage>
</organism>
<reference evidence="1 2" key="2">
    <citation type="submission" date="2008-10" db="EMBL/GenBank/DDBJ databases">
        <authorList>
            <person name="Fulton L."/>
            <person name="Clifton S."/>
            <person name="Fulton B."/>
            <person name="Xu J."/>
            <person name="Minx P."/>
            <person name="Pepin K.H."/>
            <person name="Johnson M."/>
            <person name="Bhonagiri V."/>
            <person name="Nash W.E."/>
            <person name="Mardis E.R."/>
            <person name="Wilson R.K."/>
        </authorList>
    </citation>
    <scope>NUCLEOTIDE SEQUENCE [LARGE SCALE GENOMIC DNA]</scope>
    <source>
        <strain evidence="1 2">DSM 16992</strain>
    </source>
</reference>
<gene>
    <name evidence="1" type="ORF">BIFCAT_01746</name>
</gene>